<feature type="domain" description="Lipoyl-binding" evidence="5">
    <location>
        <begin position="33"/>
        <end position="108"/>
    </location>
</feature>
<evidence type="ECO:0000259" key="5">
    <source>
        <dbReference type="PROSITE" id="PS50968"/>
    </source>
</evidence>
<dbReference type="Gene3D" id="4.10.320.10">
    <property type="entry name" value="E3-binding domain"/>
    <property type="match status" value="1"/>
</dbReference>
<dbReference type="FunFam" id="2.40.50.100:FF:000010">
    <property type="entry name" value="Acetyltransferase component of pyruvate dehydrogenase complex"/>
    <property type="match status" value="1"/>
</dbReference>
<dbReference type="InterPro" id="IPR004167">
    <property type="entry name" value="PSBD"/>
</dbReference>
<accession>A0AAE9WB93</accession>
<evidence type="ECO:0000256" key="4">
    <source>
        <dbReference type="SAM" id="MobiDB-lite"/>
    </source>
</evidence>
<dbReference type="InterPro" id="IPR011053">
    <property type="entry name" value="Single_hybrid_motif"/>
</dbReference>
<feature type="region of interest" description="Disordered" evidence="4">
    <location>
        <begin position="123"/>
        <end position="150"/>
    </location>
</feature>
<dbReference type="GO" id="GO:0004742">
    <property type="term" value="F:dihydrolipoyllysine-residue acetyltransferase activity"/>
    <property type="evidence" value="ECO:0007669"/>
    <property type="project" value="TreeGrafter"/>
</dbReference>
<protein>
    <submittedName>
        <fullName evidence="7">Pyruvate dehydrogenase protein x component, Pdx1</fullName>
    </submittedName>
</protein>
<name>A0AAE9WB93_9SCHI</name>
<dbReference type="PROSITE" id="PS50968">
    <property type="entry name" value="BIOTINYL_LIPOYL"/>
    <property type="match status" value="1"/>
</dbReference>
<dbReference type="KEGG" id="som:SOMG_03039"/>
<dbReference type="Proteomes" id="UP001212411">
    <property type="component" value="Chromosome 2"/>
</dbReference>
<evidence type="ECO:0000256" key="2">
    <source>
        <dbReference type="ARBA" id="ARBA00022823"/>
    </source>
</evidence>
<feature type="compositionally biased region" description="Low complexity" evidence="4">
    <location>
        <begin position="132"/>
        <end position="150"/>
    </location>
</feature>
<organism evidence="7 8">
    <name type="scientific">Schizosaccharomyces osmophilus</name>
    <dbReference type="NCBI Taxonomy" id="2545709"/>
    <lineage>
        <taxon>Eukaryota</taxon>
        <taxon>Fungi</taxon>
        <taxon>Dikarya</taxon>
        <taxon>Ascomycota</taxon>
        <taxon>Taphrinomycotina</taxon>
        <taxon>Schizosaccharomycetes</taxon>
        <taxon>Schizosaccharomycetales</taxon>
        <taxon>Schizosaccharomycetaceae</taxon>
        <taxon>Schizosaccharomyces</taxon>
    </lineage>
</organism>
<dbReference type="InterPro" id="IPR045257">
    <property type="entry name" value="E2/Pdx1"/>
</dbReference>
<proteinExistence type="inferred from homology"/>
<keyword evidence="3" id="KW-0809">Transit peptide</keyword>
<dbReference type="Gene3D" id="2.40.50.100">
    <property type="match status" value="1"/>
</dbReference>
<dbReference type="RefSeq" id="XP_056037334.1">
    <property type="nucleotide sequence ID" value="XM_056181830.1"/>
</dbReference>
<sequence>MLRHCFFQLPKRQVLWQCSHGKFFHNTAFSNAINNFCMPALSPTMEEGSIAKWILKEGDTFKAGDAILEVETDKATMDVEAQDDGILAKILINPGTKIAVGKEIGILAEEGDDLSKIKLPEVSSTPEKVTNLKPSLEPSSSSSSSSSQNTPLLPSVAHLLHLHKIQDPSVIAATGPRGRLLKGDVLAFVGEIKKDAPKSTQKAIQKLEKLDLSKMEAKPMVTEQKPEAVPEKPRFDIVETSLSLASLINITKVTKENTEELPEKIRNIVSSAISESLASSEIPDLFQDPVENAYETLLGLPSSKTSDLPNAQCITGEGSIDNVADFLCKSSIILPAQLSDSLTLSFVRPNPLLEGKTTLDGVYDYLLGPVQEQNIYNPSHSKNEEVVLKISSNARVDSQRAVSFMNKVKRNLEAASLN</sequence>
<keyword evidence="7" id="KW-0670">Pyruvate</keyword>
<gene>
    <name evidence="7" type="primary">pdx1</name>
    <name evidence="7" type="ORF">SOMG_03039</name>
</gene>
<dbReference type="InterPro" id="IPR000089">
    <property type="entry name" value="Biotin_lipoyl"/>
</dbReference>
<evidence type="ECO:0000256" key="3">
    <source>
        <dbReference type="ARBA" id="ARBA00022946"/>
    </source>
</evidence>
<comment type="similarity">
    <text evidence="1">Belongs to the 2-oxoacid dehydrogenase family.</text>
</comment>
<dbReference type="EMBL" id="CP115612">
    <property type="protein sequence ID" value="WBW73091.1"/>
    <property type="molecule type" value="Genomic_DNA"/>
</dbReference>
<dbReference type="PROSITE" id="PS00189">
    <property type="entry name" value="LIPOYL"/>
    <property type="match status" value="1"/>
</dbReference>
<feature type="domain" description="Peripheral subunit-binding (PSBD)" evidence="6">
    <location>
        <begin position="151"/>
        <end position="189"/>
    </location>
</feature>
<dbReference type="AlphaFoldDB" id="A0AAE9WB93"/>
<dbReference type="GeneID" id="80876519"/>
<dbReference type="Pfam" id="PF00364">
    <property type="entry name" value="Biotin_lipoyl"/>
    <property type="match status" value="1"/>
</dbReference>
<dbReference type="CDD" id="cd06849">
    <property type="entry name" value="lipoyl_domain"/>
    <property type="match status" value="1"/>
</dbReference>
<dbReference type="SUPFAM" id="SSF47005">
    <property type="entry name" value="Peripheral subunit-binding domain of 2-oxo acid dehydrogenase complex"/>
    <property type="match status" value="1"/>
</dbReference>
<dbReference type="PANTHER" id="PTHR23151">
    <property type="entry name" value="DIHYDROLIPOAMIDE ACETYL/SUCCINYL-TRANSFERASE-RELATED"/>
    <property type="match status" value="1"/>
</dbReference>
<dbReference type="GO" id="GO:0045254">
    <property type="term" value="C:pyruvate dehydrogenase complex"/>
    <property type="evidence" value="ECO:0007669"/>
    <property type="project" value="InterPro"/>
</dbReference>
<evidence type="ECO:0000313" key="7">
    <source>
        <dbReference type="EMBL" id="WBW73091.1"/>
    </source>
</evidence>
<evidence type="ECO:0000256" key="1">
    <source>
        <dbReference type="ARBA" id="ARBA00007317"/>
    </source>
</evidence>
<evidence type="ECO:0000313" key="8">
    <source>
        <dbReference type="Proteomes" id="UP001212411"/>
    </source>
</evidence>
<dbReference type="PROSITE" id="PS51826">
    <property type="entry name" value="PSBD"/>
    <property type="match status" value="1"/>
</dbReference>
<dbReference type="GO" id="GO:0006086">
    <property type="term" value="P:pyruvate decarboxylation to acetyl-CoA"/>
    <property type="evidence" value="ECO:0007669"/>
    <property type="project" value="InterPro"/>
</dbReference>
<dbReference type="SUPFAM" id="SSF51230">
    <property type="entry name" value="Single hybrid motif"/>
    <property type="match status" value="1"/>
</dbReference>
<dbReference type="PANTHER" id="PTHR23151:SF82">
    <property type="entry name" value="PYRUVATE DEHYDROGENASE COMPLEX PROTEIN X COMPONENT, MITOCHONDRIAL"/>
    <property type="match status" value="1"/>
</dbReference>
<dbReference type="InterPro" id="IPR003016">
    <property type="entry name" value="2-oxoA_DH_lipoyl-BS"/>
</dbReference>
<keyword evidence="2" id="KW-0450">Lipoyl</keyword>
<dbReference type="InterPro" id="IPR036625">
    <property type="entry name" value="E3-bd_dom_sf"/>
</dbReference>
<evidence type="ECO:0000259" key="6">
    <source>
        <dbReference type="PROSITE" id="PS51826"/>
    </source>
</evidence>
<keyword evidence="8" id="KW-1185">Reference proteome</keyword>
<reference evidence="7 8" key="1">
    <citation type="journal article" date="2023" name="G3 (Bethesda)">
        <title>A high-quality reference genome for the fission yeast Schizosaccharomyces osmophilus.</title>
        <authorList>
            <person name="Jia G.S."/>
            <person name="Zhang W.C."/>
            <person name="Liang Y."/>
            <person name="Liu X.H."/>
            <person name="Rhind N."/>
            <person name="Pidoux A."/>
            <person name="Brysch-Herzberg M."/>
            <person name="Du L.L."/>
        </authorList>
    </citation>
    <scope>NUCLEOTIDE SEQUENCE [LARGE SCALE GENOMIC DNA]</scope>
    <source>
        <strain evidence="7 8">CBS 15793</strain>
    </source>
</reference>